<gene>
    <name evidence="1" type="ORF">DFR52_10765</name>
</gene>
<protein>
    <submittedName>
        <fullName evidence="1">Uncharacterized membrane protein YebE (DUF533 family)</fullName>
    </submittedName>
</protein>
<reference evidence="1 2" key="1">
    <citation type="submission" date="2018-05" db="EMBL/GenBank/DDBJ databases">
        <title>Genomic Encyclopedia of Type Strains, Phase IV (KMG-IV): sequencing the most valuable type-strain genomes for metagenomic binning, comparative biology and taxonomic classification.</title>
        <authorList>
            <person name="Goeker M."/>
        </authorList>
    </citation>
    <scope>NUCLEOTIDE SEQUENCE [LARGE SCALE GENOMIC DNA]</scope>
    <source>
        <strain evidence="1 2">DSM 16791</strain>
    </source>
</reference>
<keyword evidence="2" id="KW-1185">Reference proteome</keyword>
<dbReference type="OrthoDB" id="5459344at2"/>
<dbReference type="AlphaFoldDB" id="A0A317PEJ6"/>
<dbReference type="Proteomes" id="UP000246352">
    <property type="component" value="Unassembled WGS sequence"/>
</dbReference>
<dbReference type="Pfam" id="PF04391">
    <property type="entry name" value="DUF533"/>
    <property type="match status" value="1"/>
</dbReference>
<dbReference type="InterPro" id="IPR007486">
    <property type="entry name" value="YebE"/>
</dbReference>
<dbReference type="Gene3D" id="1.10.3680.10">
    <property type="entry name" value="TerB-like"/>
    <property type="match status" value="1"/>
</dbReference>
<dbReference type="InterPro" id="IPR029024">
    <property type="entry name" value="TerB-like"/>
</dbReference>
<comment type="caution">
    <text evidence="1">The sequence shown here is derived from an EMBL/GenBank/DDBJ whole genome shotgun (WGS) entry which is preliminary data.</text>
</comment>
<evidence type="ECO:0000313" key="2">
    <source>
        <dbReference type="Proteomes" id="UP000246352"/>
    </source>
</evidence>
<dbReference type="SUPFAM" id="SSF158682">
    <property type="entry name" value="TerB-like"/>
    <property type="match status" value="1"/>
</dbReference>
<organism evidence="1 2">
    <name type="scientific">Hoeflea marina</name>
    <dbReference type="NCBI Taxonomy" id="274592"/>
    <lineage>
        <taxon>Bacteria</taxon>
        <taxon>Pseudomonadati</taxon>
        <taxon>Pseudomonadota</taxon>
        <taxon>Alphaproteobacteria</taxon>
        <taxon>Hyphomicrobiales</taxon>
        <taxon>Rhizobiaceae</taxon>
        <taxon>Hoeflea</taxon>
    </lineage>
</organism>
<dbReference type="EMBL" id="QGTR01000007">
    <property type="protein sequence ID" value="PWV97154.1"/>
    <property type="molecule type" value="Genomic_DNA"/>
</dbReference>
<sequence>MFDPKALLDQFFGAQVPGTQGTVGEKAGQGLQMAKDNPLATGAIAAVLLGTGAGRSLTGSALKLGGLAVVAGLGYQAWKSYQAGGSPQPAGPVAEAPIALPPKDSDFAASTAGVNATFTTALLRVMLAAARADGHVDDAERSRIISRLSLAGLGPDAMSFIEDELTLPVDLDGIVAQAGNEAEKVELYTAARLAIDPDTPAEHVFLNHLSGRLGLSEGLIEHIEATVSSAKV</sequence>
<proteinExistence type="predicted"/>
<dbReference type="RefSeq" id="WP_110034225.1">
    <property type="nucleotide sequence ID" value="NZ_QGTR01000007.1"/>
</dbReference>
<dbReference type="CDD" id="cd07178">
    <property type="entry name" value="terB_like_YebE"/>
    <property type="match status" value="1"/>
</dbReference>
<accession>A0A317PEJ6</accession>
<name>A0A317PEJ6_9HYPH</name>
<evidence type="ECO:0000313" key="1">
    <source>
        <dbReference type="EMBL" id="PWV97154.1"/>
    </source>
</evidence>